<evidence type="ECO:0000256" key="7">
    <source>
        <dbReference type="ARBA" id="ARBA00023157"/>
    </source>
</evidence>
<dbReference type="PANTHER" id="PTHR15071">
    <property type="entry name" value="MANNOSE-6-PHOSPHATE RECEPTOR FAMILY MEMBER"/>
    <property type="match status" value="1"/>
</dbReference>
<evidence type="ECO:0000313" key="12">
    <source>
        <dbReference type="EMBL" id="RCK60662.1"/>
    </source>
</evidence>
<sequence>MSKLVRRTLLPAIALSTILFLLIIETSKQPNDSLYDASSHIFDSISHFTFSTDDNNNQAQSQPLLAEKVKPDNAEPAEEKAKEKEKEKEEEEKEKEKEKALDPCTVYNPRSQGFIDLRELSSISNEGKALPWIAKGYDSGKNYTLGICSNPFKKQHNEVHEIQDKVNSSLIGGYYIDSKTNKYVSIGQYATNPVFRGRKLTLTYENGSYCDAVDSRTNTRLRKSTILTFTCDREMSARALVSFIGQSNECTYFFEVRSHHACPTAPKSNNLAAVWIFVLIFLAAILVYFSGGVLYRQMKRSSADNRGKV</sequence>
<dbReference type="EMBL" id="QLNQ01000026">
    <property type="protein sequence ID" value="RCK60662.1"/>
    <property type="molecule type" value="Genomic_DNA"/>
</dbReference>
<dbReference type="PANTHER" id="PTHR15071:SF0">
    <property type="entry name" value="MANNOSE 6-PHOSPHATE RECEPTOR-LIKE PROTEIN 1"/>
    <property type="match status" value="1"/>
</dbReference>
<dbReference type="Gene3D" id="2.70.130.10">
    <property type="entry name" value="Mannose-6-phosphate receptor binding domain"/>
    <property type="match status" value="1"/>
</dbReference>
<feature type="compositionally biased region" description="Basic and acidic residues" evidence="9">
    <location>
        <begin position="67"/>
        <end position="87"/>
    </location>
</feature>
<evidence type="ECO:0000256" key="4">
    <source>
        <dbReference type="ARBA" id="ARBA00022729"/>
    </source>
</evidence>
<dbReference type="STRING" id="5486.A0A367Y6I8"/>
<evidence type="ECO:0000256" key="1">
    <source>
        <dbReference type="ARBA" id="ARBA00004614"/>
    </source>
</evidence>
<dbReference type="Pfam" id="PF02157">
    <property type="entry name" value="Man-6-P_recep"/>
    <property type="match status" value="1"/>
</dbReference>
<evidence type="ECO:0000256" key="10">
    <source>
        <dbReference type="SAM" id="Phobius"/>
    </source>
</evidence>
<evidence type="ECO:0000256" key="8">
    <source>
        <dbReference type="ARBA" id="ARBA00023180"/>
    </source>
</evidence>
<evidence type="ECO:0000256" key="5">
    <source>
        <dbReference type="ARBA" id="ARBA00022989"/>
    </source>
</evidence>
<accession>A0A367Y6I8</accession>
<dbReference type="Proteomes" id="UP000253472">
    <property type="component" value="Unassembled WGS sequence"/>
</dbReference>
<keyword evidence="2" id="KW-0813">Transport</keyword>
<dbReference type="GO" id="GO:0000139">
    <property type="term" value="C:Golgi membrane"/>
    <property type="evidence" value="ECO:0007669"/>
    <property type="project" value="UniProtKB-SubCell"/>
</dbReference>
<dbReference type="InterPro" id="IPR044865">
    <property type="entry name" value="MRH_dom"/>
</dbReference>
<dbReference type="InterPro" id="IPR028927">
    <property type="entry name" value="Man-6-P_rcpt"/>
</dbReference>
<dbReference type="SUPFAM" id="SSF50911">
    <property type="entry name" value="Mannose 6-phosphate receptor domain"/>
    <property type="match status" value="1"/>
</dbReference>
<organism evidence="12 13">
    <name type="scientific">Candida viswanathii</name>
    <dbReference type="NCBI Taxonomy" id="5486"/>
    <lineage>
        <taxon>Eukaryota</taxon>
        <taxon>Fungi</taxon>
        <taxon>Dikarya</taxon>
        <taxon>Ascomycota</taxon>
        <taxon>Saccharomycotina</taxon>
        <taxon>Pichiomycetes</taxon>
        <taxon>Debaryomycetaceae</taxon>
        <taxon>Candida/Lodderomyces clade</taxon>
        <taxon>Candida</taxon>
    </lineage>
</organism>
<feature type="domain" description="MRH" evidence="11">
    <location>
        <begin position="102"/>
        <end position="264"/>
    </location>
</feature>
<keyword evidence="5 10" id="KW-1133">Transmembrane helix</keyword>
<evidence type="ECO:0000313" key="13">
    <source>
        <dbReference type="Proteomes" id="UP000253472"/>
    </source>
</evidence>
<evidence type="ECO:0000256" key="2">
    <source>
        <dbReference type="ARBA" id="ARBA00022448"/>
    </source>
</evidence>
<comment type="caution">
    <text evidence="12">The sequence shown here is derived from an EMBL/GenBank/DDBJ whole genome shotgun (WGS) entry which is preliminary data.</text>
</comment>
<name>A0A367Y6I8_9ASCO</name>
<evidence type="ECO:0000259" key="11">
    <source>
        <dbReference type="PROSITE" id="PS51914"/>
    </source>
</evidence>
<dbReference type="GO" id="GO:0010008">
    <property type="term" value="C:endosome membrane"/>
    <property type="evidence" value="ECO:0007669"/>
    <property type="project" value="UniProtKB-SubCell"/>
</dbReference>
<dbReference type="OrthoDB" id="4504960at2759"/>
<reference evidence="12 13" key="1">
    <citation type="submission" date="2018-06" db="EMBL/GenBank/DDBJ databases">
        <title>Whole genome sequencing of Candida tropicalis (genome annotated by CSBL at Korea University).</title>
        <authorList>
            <person name="Ahn J."/>
        </authorList>
    </citation>
    <scope>NUCLEOTIDE SEQUENCE [LARGE SCALE GENOMIC DNA]</scope>
    <source>
        <strain evidence="12 13">ATCC 20962</strain>
    </source>
</reference>
<keyword evidence="7" id="KW-1015">Disulfide bond</keyword>
<keyword evidence="12" id="KW-0675">Receptor</keyword>
<dbReference type="GO" id="GO:0007034">
    <property type="term" value="P:vacuolar transport"/>
    <property type="evidence" value="ECO:0007669"/>
    <property type="project" value="TreeGrafter"/>
</dbReference>
<feature type="compositionally biased region" description="Polar residues" evidence="9">
    <location>
        <begin position="53"/>
        <end position="63"/>
    </location>
</feature>
<dbReference type="PROSITE" id="PS51914">
    <property type="entry name" value="MRH"/>
    <property type="match status" value="1"/>
</dbReference>
<dbReference type="InterPro" id="IPR009011">
    <property type="entry name" value="Man6P_isomerase_rcpt-bd_dom_sf"/>
</dbReference>
<evidence type="ECO:0000256" key="6">
    <source>
        <dbReference type="ARBA" id="ARBA00023136"/>
    </source>
</evidence>
<gene>
    <name evidence="12" type="primary">MRL1_1</name>
    <name evidence="12" type="ORF">Cantr_08565</name>
</gene>
<evidence type="ECO:0000256" key="3">
    <source>
        <dbReference type="ARBA" id="ARBA00022692"/>
    </source>
</evidence>
<keyword evidence="8" id="KW-0325">Glycoprotein</keyword>
<keyword evidence="6 10" id="KW-0472">Membrane</keyword>
<evidence type="ECO:0000256" key="9">
    <source>
        <dbReference type="SAM" id="MobiDB-lite"/>
    </source>
</evidence>
<feature type="transmembrane region" description="Helical" evidence="10">
    <location>
        <begin position="272"/>
        <end position="295"/>
    </location>
</feature>
<proteinExistence type="predicted"/>
<comment type="subcellular location">
    <subcellularLocation>
        <location evidence="1">Golgi apparatus membrane</location>
        <topology evidence="1">Single-pass type I membrane protein</topology>
    </subcellularLocation>
</comment>
<protein>
    <submittedName>
        <fullName evidence="12">Mannose 6-phosphate receptor-like protein 1</fullName>
    </submittedName>
</protein>
<keyword evidence="4" id="KW-0732">Signal</keyword>
<keyword evidence="13" id="KW-1185">Reference proteome</keyword>
<keyword evidence="3 10" id="KW-0812">Transmembrane</keyword>
<dbReference type="GO" id="GO:0005770">
    <property type="term" value="C:late endosome"/>
    <property type="evidence" value="ECO:0007669"/>
    <property type="project" value="TreeGrafter"/>
</dbReference>
<feature type="region of interest" description="Disordered" evidence="9">
    <location>
        <begin position="53"/>
        <end position="100"/>
    </location>
</feature>
<dbReference type="AlphaFoldDB" id="A0A367Y6I8"/>